<dbReference type="Gene3D" id="2.60.120.260">
    <property type="entry name" value="Galactose-binding domain-like"/>
    <property type="match status" value="1"/>
</dbReference>
<dbReference type="Gene3D" id="2.60.40.1210">
    <property type="entry name" value="Cellobiose dehydrogenase, cytochrome domain"/>
    <property type="match status" value="1"/>
</dbReference>
<keyword evidence="3" id="KW-0472">Membrane</keyword>
<evidence type="ECO:0000313" key="9">
    <source>
        <dbReference type="RefSeq" id="XP_015514092.2"/>
    </source>
</evidence>
<name>A0A6J0BIN9_NEOLC</name>
<dbReference type="RefSeq" id="XP_015514083.2">
    <property type="nucleotide sequence ID" value="XM_015658597.2"/>
</dbReference>
<comment type="caution">
    <text evidence="1">Lacks conserved residue(s) required for the propagation of feature annotation.</text>
</comment>
<dbReference type="Pfam" id="PF23106">
    <property type="entry name" value="EGF_Teneurin"/>
    <property type="match status" value="1"/>
</dbReference>
<keyword evidence="4" id="KW-0732">Signal</keyword>
<feature type="compositionally biased region" description="Polar residues" evidence="2">
    <location>
        <begin position="464"/>
        <end position="483"/>
    </location>
</feature>
<keyword evidence="3" id="KW-1133">Transmembrane helix</keyword>
<sequence>MLGPNRAQTTRTLLFVLVLGVALFKSAKGHVALTFPHARKYDLDFLDNARTPGPCGMPRGDIRTSFLSGSSFNVTWHLAYPHRGGFRLQILDALDRPLVDLTPVTQVSEFVEDDATAQSFPVSLPQNFTCKDCTIRLLREAEEWGSTYRFWSCADIDILEKKEYREDCSKHGKYLVGRCRCDRFYRGSRCEIKEECLDDVDCGSQGVCVDNKGTTSPTKHCYCNIGWFGPGCNKKSPIKSTEINFDAYTMKNFSDSFKLYWRILKDINELEAVMVVNGTSWVGLGWRPKDLTPACKAFPELSDPPGEPLPKPEPKSEPEPAPEGVPEPTSGSAKAEPEPHAESKAEPVSEPKSVPVSSPEPSPEPGAEPTPEPEAEPSKSGAKRRSPKAYGAAPPDSDVTVRTSVTYQVSSKQGRKRRAIGAAETEPTTGEPSGAPTYTTAEPQPKTSTPEPTSITESYRPEPISSTHESSTVFTTVNEPRSGTNREPKSEPVSEPVSEPTSEPKSEPTSEPTSEPKSEPTAEPKSEPASEPTSEPVSEPKSEPVSEPTSEPVSEPKSEPVSEPTSEPISEPFAEPKSEPVSEPVSEPSAEPKSEPNAEPKSEPISEPTTEPKSEPVSEPSAEPKSEPNPEPVTEPHPEPKLEPNFNVEALGPTEKSGATKAPTPSAVHKYTPKHDFNPMDCTDIVIGSAVGMTHRIGDYYTRDRSTPRPDAFWGGQDGLTAAMGFEKDGVTTIVFRKKLNDTGLADHEIVDSAMHVIWAKGQEPGSYVHDPPSGVEKSKVSVKDFYKPDELKYHGHSSQRGFTSINFLDEHKTESGGHAPLEGGGCGGEWRYPRHCSLKNGTCEYAARWVYKAKKDLLAFTIVTSHTDKWTGIGLSNDEKMSQTDAIIGWVNKLTGQPFVMDTWISGYNSPLLDESQDILERSGKIEDGFTTLNFTRKRATRDSKDISITDEHCVYMMFPIKGGLFNAVNKKLKKHETVPMISSDRICVRSCGDEFDEDAPATPGPPRLVYDFEVKLLDLGDGFQAPDPNTPEFETISNTIADSFKPALSKVPGFYEVKLNQLERSDGESILAKMNLILDKNEEKGRALRPEDTEAMARGALNETLVTGRVGTLRVDPQYLVFKAPQITDISDEDEASSPSTTGLLLGSTKLYVIVGCVAALVALALLQATCTLYRSRKRTSKDQLITTNNAWKDYNSGANTNFAFEAFETEEKAPPPVSSLPRPRETAMEPDGVRPTQQIAGPRATYSLPRAPGPRQPPPPQPGYYTQDRRNQRFKGPNGSGPQQPDFYFMPSQRKYSGEVVRVYVDYGNQPK</sequence>
<dbReference type="PANTHER" id="PTHR46901">
    <property type="entry name" value="GH04942P"/>
    <property type="match status" value="1"/>
</dbReference>
<proteinExistence type="predicted"/>
<dbReference type="KEGG" id="nlo:107220133"/>
<feature type="compositionally biased region" description="Basic and acidic residues" evidence="2">
    <location>
        <begin position="335"/>
        <end position="349"/>
    </location>
</feature>
<dbReference type="Proteomes" id="UP000829291">
    <property type="component" value="Chromosome 5"/>
</dbReference>
<feature type="disulfide bond" evidence="1">
    <location>
        <begin position="223"/>
        <end position="232"/>
    </location>
</feature>
<protein>
    <submittedName>
        <fullName evidence="8 9">Uncharacterized protein LOC107220133 isoform X1</fullName>
    </submittedName>
</protein>
<feature type="compositionally biased region" description="Polar residues" evidence="2">
    <location>
        <begin position="426"/>
        <end position="446"/>
    </location>
</feature>
<feature type="region of interest" description="Disordered" evidence="2">
    <location>
        <begin position="295"/>
        <end position="672"/>
    </location>
</feature>
<dbReference type="PANTHER" id="PTHR46901:SF2">
    <property type="entry name" value="GH04942P"/>
    <property type="match status" value="1"/>
</dbReference>
<evidence type="ECO:0000259" key="5">
    <source>
        <dbReference type="PROSITE" id="PS50026"/>
    </source>
</evidence>
<keyword evidence="7" id="KW-1185">Reference proteome</keyword>
<dbReference type="InterPro" id="IPR045266">
    <property type="entry name" value="DOH_DOMON"/>
</dbReference>
<dbReference type="SUPFAM" id="SSF49344">
    <property type="entry name" value="CBD9-like"/>
    <property type="match status" value="1"/>
</dbReference>
<dbReference type="PROSITE" id="PS50836">
    <property type="entry name" value="DOMON"/>
    <property type="match status" value="1"/>
</dbReference>
<gene>
    <name evidence="8 9" type="primary">LOC107220133</name>
</gene>
<evidence type="ECO:0000256" key="3">
    <source>
        <dbReference type="SAM" id="Phobius"/>
    </source>
</evidence>
<keyword evidence="3" id="KW-0812">Transmembrane</keyword>
<evidence type="ECO:0000313" key="7">
    <source>
        <dbReference type="Proteomes" id="UP000829291"/>
    </source>
</evidence>
<dbReference type="CDD" id="cd00054">
    <property type="entry name" value="EGF_CA"/>
    <property type="match status" value="1"/>
</dbReference>
<dbReference type="PROSITE" id="PS01186">
    <property type="entry name" value="EGF_2"/>
    <property type="match status" value="1"/>
</dbReference>
<feature type="compositionally biased region" description="Basic and acidic residues" evidence="2">
    <location>
        <begin position="502"/>
        <end position="528"/>
    </location>
</feature>
<feature type="compositionally biased region" description="Polar residues" evidence="2">
    <location>
        <begin position="400"/>
        <end position="412"/>
    </location>
</feature>
<accession>A0A6J0BIN9</accession>
<organism evidence="7 9">
    <name type="scientific">Neodiprion lecontei</name>
    <name type="common">Redheaded pine sawfly</name>
    <dbReference type="NCBI Taxonomy" id="441921"/>
    <lineage>
        <taxon>Eukaryota</taxon>
        <taxon>Metazoa</taxon>
        <taxon>Ecdysozoa</taxon>
        <taxon>Arthropoda</taxon>
        <taxon>Hexapoda</taxon>
        <taxon>Insecta</taxon>
        <taxon>Pterygota</taxon>
        <taxon>Neoptera</taxon>
        <taxon>Endopterygota</taxon>
        <taxon>Hymenoptera</taxon>
        <taxon>Tenthredinoidea</taxon>
        <taxon>Diprionidae</taxon>
        <taxon>Diprioninae</taxon>
        <taxon>Neodiprion</taxon>
    </lineage>
</organism>
<dbReference type="PROSITE" id="PS00022">
    <property type="entry name" value="EGF_1"/>
    <property type="match status" value="1"/>
</dbReference>
<feature type="transmembrane region" description="Helical" evidence="3">
    <location>
        <begin position="1153"/>
        <end position="1176"/>
    </location>
</feature>
<dbReference type="OrthoDB" id="188511at2759"/>
<feature type="compositionally biased region" description="Pro residues" evidence="2">
    <location>
        <begin position="358"/>
        <end position="372"/>
    </location>
</feature>
<dbReference type="PROSITE" id="PS50026">
    <property type="entry name" value="EGF_3"/>
    <property type="match status" value="1"/>
</dbReference>
<reference evidence="8 9" key="1">
    <citation type="submission" date="2025-05" db="UniProtKB">
        <authorList>
            <consortium name="RefSeq"/>
        </authorList>
    </citation>
    <scope>IDENTIFICATION</scope>
    <source>
        <tissue evidence="8 9">Thorax and Abdomen</tissue>
    </source>
</reference>
<feature type="compositionally biased region" description="Low complexity" evidence="2">
    <location>
        <begin position="447"/>
        <end position="458"/>
    </location>
</feature>
<evidence type="ECO:0000313" key="8">
    <source>
        <dbReference type="RefSeq" id="XP_015514083.2"/>
    </source>
</evidence>
<dbReference type="Pfam" id="PF03351">
    <property type="entry name" value="DOMON"/>
    <property type="match status" value="2"/>
</dbReference>
<feature type="region of interest" description="Disordered" evidence="2">
    <location>
        <begin position="1210"/>
        <end position="1295"/>
    </location>
</feature>
<evidence type="ECO:0000256" key="4">
    <source>
        <dbReference type="SAM" id="SignalP"/>
    </source>
</evidence>
<dbReference type="GeneID" id="107220133"/>
<dbReference type="RefSeq" id="XP_015514092.2">
    <property type="nucleotide sequence ID" value="XM_015658606.2"/>
</dbReference>
<feature type="signal peptide" evidence="4">
    <location>
        <begin position="1"/>
        <end position="29"/>
    </location>
</feature>
<dbReference type="SMART" id="SM00664">
    <property type="entry name" value="DoH"/>
    <property type="match status" value="2"/>
</dbReference>
<keyword evidence="1" id="KW-0245">EGF-like domain</keyword>
<evidence type="ECO:0000259" key="6">
    <source>
        <dbReference type="PROSITE" id="PS50836"/>
    </source>
</evidence>
<feature type="compositionally biased region" description="Pro residues" evidence="2">
    <location>
        <begin position="1254"/>
        <end position="1265"/>
    </location>
</feature>
<feature type="domain" description="EGF-like" evidence="5">
    <location>
        <begin position="192"/>
        <end position="233"/>
    </location>
</feature>
<feature type="domain" description="DOMON" evidence="6">
    <location>
        <begin position="844"/>
        <end position="964"/>
    </location>
</feature>
<feature type="chain" id="PRO_5044636876" evidence="4">
    <location>
        <begin position="30"/>
        <end position="1315"/>
    </location>
</feature>
<feature type="compositionally biased region" description="Basic and acidic residues" evidence="2">
    <location>
        <begin position="590"/>
        <end position="642"/>
    </location>
</feature>
<evidence type="ECO:0000256" key="2">
    <source>
        <dbReference type="SAM" id="MobiDB-lite"/>
    </source>
</evidence>
<evidence type="ECO:0000256" key="1">
    <source>
        <dbReference type="PROSITE-ProRule" id="PRU00076"/>
    </source>
</evidence>
<dbReference type="CDD" id="cd09631">
    <property type="entry name" value="DOMON_DOH"/>
    <property type="match status" value="2"/>
</dbReference>
<dbReference type="InterPro" id="IPR000742">
    <property type="entry name" value="EGF"/>
</dbReference>
<keyword evidence="1" id="KW-1015">Disulfide bond</keyword>
<dbReference type="InterPro" id="IPR005018">
    <property type="entry name" value="DOMON_domain"/>
</dbReference>